<dbReference type="PROSITE" id="PS51742">
    <property type="entry name" value="PPC"/>
    <property type="match status" value="1"/>
</dbReference>
<protein>
    <submittedName>
        <fullName evidence="3">DUF296 domain-containing protein</fullName>
    </submittedName>
</protein>
<gene>
    <name evidence="3" type="ORF">GSY63_15000</name>
</gene>
<dbReference type="PANTHER" id="PTHR34988">
    <property type="entry name" value="PROTEIN, PUTATIVE-RELATED"/>
    <property type="match status" value="1"/>
</dbReference>
<evidence type="ECO:0000313" key="4">
    <source>
        <dbReference type="Proteomes" id="UP000638732"/>
    </source>
</evidence>
<dbReference type="InterPro" id="IPR005175">
    <property type="entry name" value="PPC_dom"/>
</dbReference>
<dbReference type="Proteomes" id="UP000638732">
    <property type="component" value="Unassembled WGS sequence"/>
</dbReference>
<dbReference type="PANTHER" id="PTHR34988:SF1">
    <property type="entry name" value="DNA-BINDING PROTEIN"/>
    <property type="match status" value="1"/>
</dbReference>
<evidence type="ECO:0000256" key="1">
    <source>
        <dbReference type="SAM" id="SignalP"/>
    </source>
</evidence>
<name>A0A966DVM3_9SPHI</name>
<evidence type="ECO:0000313" key="3">
    <source>
        <dbReference type="EMBL" id="NCD70674.1"/>
    </source>
</evidence>
<dbReference type="Gene3D" id="3.30.1330.80">
    <property type="entry name" value="Hypothetical protein, similar to alpha- acetolactate decarboxylase, domain 2"/>
    <property type="match status" value="1"/>
</dbReference>
<evidence type="ECO:0000259" key="2">
    <source>
        <dbReference type="PROSITE" id="PS51742"/>
    </source>
</evidence>
<reference evidence="3" key="1">
    <citation type="submission" date="2020-01" db="EMBL/GenBank/DDBJ databases">
        <authorList>
            <person name="Seo Y.L."/>
        </authorList>
    </citation>
    <scope>NUCLEOTIDE SEQUENCE</scope>
    <source>
        <strain evidence="3">R11</strain>
    </source>
</reference>
<proteinExistence type="predicted"/>
<feature type="domain" description="PPC" evidence="2">
    <location>
        <begin position="47"/>
        <end position="184"/>
    </location>
</feature>
<keyword evidence="1" id="KW-0732">Signal</keyword>
<reference evidence="3" key="2">
    <citation type="submission" date="2020-10" db="EMBL/GenBank/DDBJ databases">
        <title>Mucilaginibacter sp. nov., isolated from soil.</title>
        <authorList>
            <person name="Jeon C.O."/>
        </authorList>
    </citation>
    <scope>NUCLEOTIDE SEQUENCE</scope>
    <source>
        <strain evidence="3">R11</strain>
    </source>
</reference>
<feature type="chain" id="PRO_5037316084" evidence="1">
    <location>
        <begin position="23"/>
        <end position="185"/>
    </location>
</feature>
<feature type="signal peptide" evidence="1">
    <location>
        <begin position="1"/>
        <end position="22"/>
    </location>
</feature>
<dbReference type="CDD" id="cd11378">
    <property type="entry name" value="DUF296"/>
    <property type="match status" value="1"/>
</dbReference>
<dbReference type="EMBL" id="WWEO01000043">
    <property type="protein sequence ID" value="NCD70674.1"/>
    <property type="molecule type" value="Genomic_DNA"/>
</dbReference>
<dbReference type="AlphaFoldDB" id="A0A966DVM3"/>
<accession>A0A966DVM3</accession>
<comment type="caution">
    <text evidence="3">The sequence shown here is derived from an EMBL/GenBank/DDBJ whole genome shotgun (WGS) entry which is preliminary data.</text>
</comment>
<sequence length="185" mass="20114">MTTFNKLVLTAFFGLLSTSLFAQEYLPATNPAKTGRSPGVKVKLLNDNGGTKVYVLVFAKGDEVMSGLTEFAQKYKVTSASFTAIGDATSSKFGWFDKDKKMFKVFSLNEQAEITSMVGDISIINGKPSVHAHVNVADQNGMVHGGHLIEAFVYPTLEVVVTVTPAILHKQYDAESNINLLHPEL</sequence>
<organism evidence="3 4">
    <name type="scientific">Mucilaginibacter agri</name>
    <dbReference type="NCBI Taxonomy" id="2695265"/>
    <lineage>
        <taxon>Bacteria</taxon>
        <taxon>Pseudomonadati</taxon>
        <taxon>Bacteroidota</taxon>
        <taxon>Sphingobacteriia</taxon>
        <taxon>Sphingobacteriales</taxon>
        <taxon>Sphingobacteriaceae</taxon>
        <taxon>Mucilaginibacter</taxon>
    </lineage>
</organism>
<dbReference type="SUPFAM" id="SSF117856">
    <property type="entry name" value="AF0104/ALDC/Ptd012-like"/>
    <property type="match status" value="1"/>
</dbReference>
<keyword evidence="4" id="KW-1185">Reference proteome</keyword>
<dbReference type="RefSeq" id="WP_166586633.1">
    <property type="nucleotide sequence ID" value="NZ_WWEO01000043.1"/>
</dbReference>
<dbReference type="Pfam" id="PF03479">
    <property type="entry name" value="PCC"/>
    <property type="match status" value="1"/>
</dbReference>